<dbReference type="Proteomes" id="UP000033661">
    <property type="component" value="Unassembled WGS sequence"/>
</dbReference>
<dbReference type="AlphaFoldDB" id="A0A0F3QA01"/>
<proteinExistence type="predicted"/>
<gene>
    <name evidence="1" type="ORF">RBEAN4_0382</name>
</gene>
<evidence type="ECO:0000313" key="1">
    <source>
        <dbReference type="EMBL" id="KJV89405.1"/>
    </source>
</evidence>
<dbReference type="EMBL" id="LAOI01000001">
    <property type="protein sequence ID" value="KJV89405.1"/>
    <property type="molecule type" value="Genomic_DNA"/>
</dbReference>
<protein>
    <submittedName>
        <fullName evidence="1">Uncharacterized protein</fullName>
    </submittedName>
</protein>
<reference evidence="1 2" key="1">
    <citation type="submission" date="2015-02" db="EMBL/GenBank/DDBJ databases">
        <title>Genome Sequencing of Rickettsiales.</title>
        <authorList>
            <person name="Daugherty S.C."/>
            <person name="Su Q."/>
            <person name="Abolude K."/>
            <person name="Beier-Sexton M."/>
            <person name="Carlyon J.A."/>
            <person name="Carter R."/>
            <person name="Day N.P."/>
            <person name="Dumler S.J."/>
            <person name="Dyachenko V."/>
            <person name="Godinez A."/>
            <person name="Kurtti T.J."/>
            <person name="Lichay M."/>
            <person name="Mullins K.E."/>
            <person name="Ott S."/>
            <person name="Pappas-Brown V."/>
            <person name="Paris D.H."/>
            <person name="Patel P."/>
            <person name="Richards A.L."/>
            <person name="Sadzewicz L."/>
            <person name="Sears K."/>
            <person name="Seidman D."/>
            <person name="Sengamalay N."/>
            <person name="Stenos J."/>
            <person name="Tallon L.J."/>
            <person name="Vincent G."/>
            <person name="Fraser C.M."/>
            <person name="Munderloh U."/>
            <person name="Dunning-Hotopp J.C."/>
        </authorList>
    </citation>
    <scope>NUCLEOTIDE SEQUENCE [LARGE SCALE GENOMIC DNA]</scope>
    <source>
        <strain evidence="1 2">RML An4</strain>
    </source>
</reference>
<organism evidence="1 2">
    <name type="scientific">Rickettsia bellii str. RML An4</name>
    <dbReference type="NCBI Taxonomy" id="1359193"/>
    <lineage>
        <taxon>Bacteria</taxon>
        <taxon>Pseudomonadati</taxon>
        <taxon>Pseudomonadota</taxon>
        <taxon>Alphaproteobacteria</taxon>
        <taxon>Rickettsiales</taxon>
        <taxon>Rickettsiaceae</taxon>
        <taxon>Rickettsieae</taxon>
        <taxon>Rickettsia</taxon>
        <taxon>belli group</taxon>
    </lineage>
</organism>
<name>A0A0F3QA01_RICBE</name>
<evidence type="ECO:0000313" key="2">
    <source>
        <dbReference type="Proteomes" id="UP000033661"/>
    </source>
</evidence>
<dbReference type="PATRIC" id="fig|1359193.3.peg.364"/>
<accession>A0A0F3QA01</accession>
<keyword evidence="2" id="KW-1185">Reference proteome</keyword>
<comment type="caution">
    <text evidence="1">The sequence shown here is derived from an EMBL/GenBank/DDBJ whole genome shotgun (WGS) entry which is preliminary data.</text>
</comment>
<dbReference type="RefSeq" id="WP_012151770.1">
    <property type="nucleotide sequence ID" value="NZ_LAOI01000001.1"/>
</dbReference>
<sequence length="167" mass="18929">MQNQNTDYSPVIEELNKAYKNYIIAKDALIEVGTLTITVGALGLLLFFGPAVSGSLMFCSALAIGKTKEAYRKELLNALSIGELGDVTEIEKCYKQLPKKLREDWVDDNFYPKLANHLKEKFFEDKIFGVDENPNPICQVELQDFNQEIDNEWIDLSGKSENVVFLQ</sequence>